<protein>
    <submittedName>
        <fullName evidence="3">Helix-turn-helix transcriptional regulator</fullName>
    </submittedName>
</protein>
<gene>
    <name evidence="3" type="ORF">TEK04_12160</name>
</gene>
<evidence type="ECO:0000259" key="2">
    <source>
        <dbReference type="PROSITE" id="PS50943"/>
    </source>
</evidence>
<dbReference type="PROSITE" id="PS50943">
    <property type="entry name" value="HTH_CROC1"/>
    <property type="match status" value="1"/>
</dbReference>
<dbReference type="Pfam" id="PF13560">
    <property type="entry name" value="HTH_31"/>
    <property type="match status" value="1"/>
</dbReference>
<evidence type="ECO:0000256" key="1">
    <source>
        <dbReference type="SAM" id="MobiDB-lite"/>
    </source>
</evidence>
<dbReference type="InterPro" id="IPR001387">
    <property type="entry name" value="Cro/C1-type_HTH"/>
</dbReference>
<keyword evidence="4" id="KW-1185">Reference proteome</keyword>
<reference evidence="3 4" key="1">
    <citation type="submission" date="2024-03" db="EMBL/GenBank/DDBJ databases">
        <title>Draft genome sequence of Klenkia sp. LSe6-5.</title>
        <authorList>
            <person name="Duangmal K."/>
            <person name="Chantavorakit T."/>
        </authorList>
    </citation>
    <scope>NUCLEOTIDE SEQUENCE [LARGE SCALE GENOMIC DNA]</scope>
    <source>
        <strain evidence="3 4">LSe6-5</strain>
    </source>
</reference>
<evidence type="ECO:0000313" key="4">
    <source>
        <dbReference type="Proteomes" id="UP001361570"/>
    </source>
</evidence>
<comment type="caution">
    <text evidence="3">The sequence shown here is derived from an EMBL/GenBank/DDBJ whole genome shotgun (WGS) entry which is preliminary data.</text>
</comment>
<feature type="region of interest" description="Disordered" evidence="1">
    <location>
        <begin position="133"/>
        <end position="157"/>
    </location>
</feature>
<dbReference type="SMART" id="SM00530">
    <property type="entry name" value="HTH_XRE"/>
    <property type="match status" value="1"/>
</dbReference>
<dbReference type="Gene3D" id="1.10.260.40">
    <property type="entry name" value="lambda repressor-like DNA-binding domains"/>
    <property type="match status" value="1"/>
</dbReference>
<dbReference type="SUPFAM" id="SSF47413">
    <property type="entry name" value="lambda repressor-like DNA-binding domains"/>
    <property type="match status" value="1"/>
</dbReference>
<dbReference type="RefSeq" id="WP_336404604.1">
    <property type="nucleotide sequence ID" value="NZ_JBAPLU010000011.1"/>
</dbReference>
<organism evidence="3 4">
    <name type="scientific">Klenkia sesuvii</name>
    <dbReference type="NCBI Taxonomy" id="3103137"/>
    <lineage>
        <taxon>Bacteria</taxon>
        <taxon>Bacillati</taxon>
        <taxon>Actinomycetota</taxon>
        <taxon>Actinomycetes</taxon>
        <taxon>Geodermatophilales</taxon>
        <taxon>Geodermatophilaceae</taxon>
        <taxon>Klenkia</taxon>
    </lineage>
</organism>
<name>A0ABU8DVG8_9ACTN</name>
<dbReference type="InterPro" id="IPR010982">
    <property type="entry name" value="Lambda_DNA-bd_dom_sf"/>
</dbReference>
<sequence>MTTPDPVTHDARPGFELSGTVRRIRRTARLSQRQLAAAAGLSATTVAQVETGRRSLSATDLAALATVAGLRLVLLDAAGEVVPPMRPDAVRDDGGRRYPAHCDVRHGDEGWWYLPHRAHRAIPWFTFDLRPHEPLQDDDHPSPAPEHDPRSRRARREHVERVAQAARARTARVEAMLRRLSGEPDPLAELLDPCGCLPGCEELLVGDDPEGQLDPHVADCPCRCDTH</sequence>
<accession>A0ABU8DVG8</accession>
<dbReference type="Proteomes" id="UP001361570">
    <property type="component" value="Unassembled WGS sequence"/>
</dbReference>
<feature type="domain" description="HTH cro/C1-type" evidence="2">
    <location>
        <begin position="21"/>
        <end position="75"/>
    </location>
</feature>
<dbReference type="EMBL" id="JBAPLU010000011">
    <property type="protein sequence ID" value="MEI4272476.1"/>
    <property type="molecule type" value="Genomic_DNA"/>
</dbReference>
<proteinExistence type="predicted"/>
<dbReference type="CDD" id="cd00093">
    <property type="entry name" value="HTH_XRE"/>
    <property type="match status" value="1"/>
</dbReference>
<evidence type="ECO:0000313" key="3">
    <source>
        <dbReference type="EMBL" id="MEI4272476.1"/>
    </source>
</evidence>